<dbReference type="RefSeq" id="WP_188784890.1">
    <property type="nucleotide sequence ID" value="NZ_BMNI01000010.1"/>
</dbReference>
<gene>
    <name evidence="2" type="ORF">GCM10011584_30490</name>
</gene>
<evidence type="ECO:0008006" key="4">
    <source>
        <dbReference type="Google" id="ProtNLM"/>
    </source>
</evidence>
<dbReference type="Proteomes" id="UP000655410">
    <property type="component" value="Unassembled WGS sequence"/>
</dbReference>
<feature type="chain" id="PRO_5045792502" description="LppX_LprAFG lipoprotein" evidence="1">
    <location>
        <begin position="25"/>
        <end position="257"/>
    </location>
</feature>
<sequence>MSPRRPAYAAGLSTLALVGTLALAGCRGDEPGVAKAPCGLTEARKGHLTVKTAPAALAKAAGGRKTVSFRQELTRDKRTAAIEGSADSSPDKLYALEQTLPGDDGSVKLIVKDDKVYVSAGSDHPGKFYAVDPSDPRDPLAAPMKAWFDQAGASNAATAWTVGLQAVNYVGKETMDDGTPTELYEFDIDPRLAARAQGITPPAGLGQHATSYVWIDKWNLIRKVTTETGDEQTVETFTNYCEPIDVKAPKASDIIAR</sequence>
<evidence type="ECO:0000256" key="1">
    <source>
        <dbReference type="SAM" id="SignalP"/>
    </source>
</evidence>
<accession>A0ABQ2NCP8</accession>
<organism evidence="2 3">
    <name type="scientific">Nocardioides phosphati</name>
    <dbReference type="NCBI Taxonomy" id="1867775"/>
    <lineage>
        <taxon>Bacteria</taxon>
        <taxon>Bacillati</taxon>
        <taxon>Actinomycetota</taxon>
        <taxon>Actinomycetes</taxon>
        <taxon>Propionibacteriales</taxon>
        <taxon>Nocardioidaceae</taxon>
        <taxon>Nocardioides</taxon>
    </lineage>
</organism>
<evidence type="ECO:0000313" key="3">
    <source>
        <dbReference type="Proteomes" id="UP000655410"/>
    </source>
</evidence>
<dbReference type="PROSITE" id="PS51257">
    <property type="entry name" value="PROKAR_LIPOPROTEIN"/>
    <property type="match status" value="1"/>
</dbReference>
<evidence type="ECO:0000313" key="2">
    <source>
        <dbReference type="EMBL" id="GGO92940.1"/>
    </source>
</evidence>
<dbReference type="SUPFAM" id="SSF89392">
    <property type="entry name" value="Prokaryotic lipoproteins and lipoprotein localization factors"/>
    <property type="match status" value="1"/>
</dbReference>
<feature type="signal peptide" evidence="1">
    <location>
        <begin position="1"/>
        <end position="24"/>
    </location>
</feature>
<dbReference type="InterPro" id="IPR029046">
    <property type="entry name" value="LolA/LolB/LppX"/>
</dbReference>
<keyword evidence="3" id="KW-1185">Reference proteome</keyword>
<protein>
    <recommendedName>
        <fullName evidence="4">LppX_LprAFG lipoprotein</fullName>
    </recommendedName>
</protein>
<reference evidence="3" key="1">
    <citation type="journal article" date="2019" name="Int. J. Syst. Evol. Microbiol.">
        <title>The Global Catalogue of Microorganisms (GCM) 10K type strain sequencing project: providing services to taxonomists for standard genome sequencing and annotation.</title>
        <authorList>
            <consortium name="The Broad Institute Genomics Platform"/>
            <consortium name="The Broad Institute Genome Sequencing Center for Infectious Disease"/>
            <person name="Wu L."/>
            <person name="Ma J."/>
        </authorList>
    </citation>
    <scope>NUCLEOTIDE SEQUENCE [LARGE SCALE GENOMIC DNA]</scope>
    <source>
        <strain evidence="3">CGMCC 4.7371</strain>
    </source>
</reference>
<comment type="caution">
    <text evidence="2">The sequence shown here is derived from an EMBL/GenBank/DDBJ whole genome shotgun (WGS) entry which is preliminary data.</text>
</comment>
<dbReference type="Gene3D" id="2.50.20.20">
    <property type="match status" value="1"/>
</dbReference>
<name>A0ABQ2NCP8_9ACTN</name>
<proteinExistence type="predicted"/>
<keyword evidence="1" id="KW-0732">Signal</keyword>
<dbReference type="EMBL" id="BMNI01000010">
    <property type="protein sequence ID" value="GGO92940.1"/>
    <property type="molecule type" value="Genomic_DNA"/>
</dbReference>